<feature type="region of interest" description="Disordered" evidence="1">
    <location>
        <begin position="91"/>
        <end position="135"/>
    </location>
</feature>
<proteinExistence type="predicted"/>
<keyword evidence="3" id="KW-1185">Reference proteome</keyword>
<feature type="region of interest" description="Disordered" evidence="1">
    <location>
        <begin position="444"/>
        <end position="469"/>
    </location>
</feature>
<dbReference type="AlphaFoldDB" id="A0A517YS66"/>
<feature type="region of interest" description="Disordered" evidence="1">
    <location>
        <begin position="394"/>
        <end position="417"/>
    </location>
</feature>
<organism evidence="2 3">
    <name type="scientific">Poriferisphaera corsica</name>
    <dbReference type="NCBI Taxonomy" id="2528020"/>
    <lineage>
        <taxon>Bacteria</taxon>
        <taxon>Pseudomonadati</taxon>
        <taxon>Planctomycetota</taxon>
        <taxon>Phycisphaerae</taxon>
        <taxon>Phycisphaerales</taxon>
        <taxon>Phycisphaeraceae</taxon>
        <taxon>Poriferisphaera</taxon>
    </lineage>
</organism>
<gene>
    <name evidence="2" type="ORF">KS4_10990</name>
</gene>
<evidence type="ECO:0000313" key="3">
    <source>
        <dbReference type="Proteomes" id="UP000317369"/>
    </source>
</evidence>
<evidence type="ECO:0000256" key="1">
    <source>
        <dbReference type="SAM" id="MobiDB-lite"/>
    </source>
</evidence>
<dbReference type="EMBL" id="CP036425">
    <property type="protein sequence ID" value="QDU33058.1"/>
    <property type="molecule type" value="Genomic_DNA"/>
</dbReference>
<protein>
    <submittedName>
        <fullName evidence="2">Uncharacterized protein</fullName>
    </submittedName>
</protein>
<feature type="compositionally biased region" description="Acidic residues" evidence="1">
    <location>
        <begin position="452"/>
        <end position="461"/>
    </location>
</feature>
<dbReference type="KEGG" id="pcor:KS4_10990"/>
<accession>A0A517YS66</accession>
<evidence type="ECO:0000313" key="2">
    <source>
        <dbReference type="EMBL" id="QDU33058.1"/>
    </source>
</evidence>
<dbReference type="Proteomes" id="UP000317369">
    <property type="component" value="Chromosome"/>
</dbReference>
<dbReference type="RefSeq" id="WP_145075569.1">
    <property type="nucleotide sequence ID" value="NZ_CP036425.1"/>
</dbReference>
<name>A0A517YS66_9BACT</name>
<sequence>MSWYWACASGGCCAWIEATKCSGNQSDKRVFVHVDDLPEQVSIFNYGGVQYEHNDCWRIDPNGKRTFLPHGADMVKPSKYYECCQECEDDVDEPPSPGGPGGGGGAGGGGPGGGAGGGGGGGDPPDPGDPGSPETCGIKLQICSAHAGLWDGPDLYISCDSKPEQTQYVRIYGFCFKVPTGPEIDPVPDDAKFVYTGGSFEDCEACAYGKKAQLCPDQPPEAPEIWVRKQDLPGVPDDDQTFGFIYANYCYELRSSGPLELLPLDAFILNPHKQFDECSQCKQGIHAMPCPSEPEPLEQVWVSADELEGKSEVIYFRYKSQCFALDPTEEPSRIPFDASVIVPKDEFPDCPTCICGERSEEGDMGVKAHLCPRQNIDLAEDVWVLEEDLPDEPTYFRRSGNSGDQSSGGGGCYYVDPEDTPRDIPVGSIISRIDNTYENCHDCTTRGGSNNDGDDDEEDDTPPWWPPLPEENFYELNDCETGSGTDKWVRENHVCALFGVVPCDLRGLVFLASDGHCYEVGSQASPKPLGPSATNQLIALLSGDCFGYRLRDCAGEEPEITTRDNLVYYEGKVVRIAGSDACYTVTKEPVCLLDNPVSITIEKNYPDCKPCEDDPPSDGGTSGDCIGCDQV</sequence>
<reference evidence="2 3" key="1">
    <citation type="submission" date="2019-02" db="EMBL/GenBank/DDBJ databases">
        <title>Deep-cultivation of Planctomycetes and their phenomic and genomic characterization uncovers novel biology.</title>
        <authorList>
            <person name="Wiegand S."/>
            <person name="Jogler M."/>
            <person name="Boedeker C."/>
            <person name="Pinto D."/>
            <person name="Vollmers J."/>
            <person name="Rivas-Marin E."/>
            <person name="Kohn T."/>
            <person name="Peeters S.H."/>
            <person name="Heuer A."/>
            <person name="Rast P."/>
            <person name="Oberbeckmann S."/>
            <person name="Bunk B."/>
            <person name="Jeske O."/>
            <person name="Meyerdierks A."/>
            <person name="Storesund J.E."/>
            <person name="Kallscheuer N."/>
            <person name="Luecker S."/>
            <person name="Lage O.M."/>
            <person name="Pohl T."/>
            <person name="Merkel B.J."/>
            <person name="Hornburger P."/>
            <person name="Mueller R.-W."/>
            <person name="Bruemmer F."/>
            <person name="Labrenz M."/>
            <person name="Spormann A.M."/>
            <person name="Op den Camp H."/>
            <person name="Overmann J."/>
            <person name="Amann R."/>
            <person name="Jetten M.S.M."/>
            <person name="Mascher T."/>
            <person name="Medema M.H."/>
            <person name="Devos D.P."/>
            <person name="Kaster A.-K."/>
            <person name="Ovreas L."/>
            <person name="Rohde M."/>
            <person name="Galperin M.Y."/>
            <person name="Jogler C."/>
        </authorList>
    </citation>
    <scope>NUCLEOTIDE SEQUENCE [LARGE SCALE GENOMIC DNA]</scope>
    <source>
        <strain evidence="2 3">KS4</strain>
    </source>
</reference>
<feature type="compositionally biased region" description="Gly residues" evidence="1">
    <location>
        <begin position="99"/>
        <end position="123"/>
    </location>
</feature>